<dbReference type="InterPro" id="IPR006764">
    <property type="entry name" value="SAM_dep_MeTrfase_SAV2177_type"/>
</dbReference>
<organism evidence="1 2">
    <name type="scientific">Candidatus Protofrankia californiensis</name>
    <dbReference type="NCBI Taxonomy" id="1839754"/>
    <lineage>
        <taxon>Bacteria</taxon>
        <taxon>Bacillati</taxon>
        <taxon>Actinomycetota</taxon>
        <taxon>Actinomycetes</taxon>
        <taxon>Frankiales</taxon>
        <taxon>Frankiaceae</taxon>
        <taxon>Protofrankia</taxon>
    </lineage>
</organism>
<protein>
    <submittedName>
        <fullName evidence="1">Uncharacterized protein</fullName>
    </submittedName>
</protein>
<sequence length="64" mass="7041">MIEAYQAGGIPLQLRSRREVAGFFDGLELVEPGVQVVHRWRPDGTGTDLTDLQVSNYGAVGRKL</sequence>
<reference evidence="2" key="1">
    <citation type="submission" date="2016-02" db="EMBL/GenBank/DDBJ databases">
        <authorList>
            <person name="Wibberg D."/>
        </authorList>
    </citation>
    <scope>NUCLEOTIDE SEQUENCE [LARGE SCALE GENOMIC DNA]</scope>
</reference>
<keyword evidence="2" id="KW-1185">Reference proteome</keyword>
<dbReference type="AlphaFoldDB" id="A0A1C3PAL5"/>
<evidence type="ECO:0000313" key="2">
    <source>
        <dbReference type="Proteomes" id="UP000199013"/>
    </source>
</evidence>
<name>A0A1C3PAL5_9ACTN</name>
<dbReference type="InterPro" id="IPR029063">
    <property type="entry name" value="SAM-dependent_MTases_sf"/>
</dbReference>
<dbReference type="Proteomes" id="UP000199013">
    <property type="component" value="Unassembled WGS sequence"/>
</dbReference>
<evidence type="ECO:0000313" key="1">
    <source>
        <dbReference type="EMBL" id="SBW26854.1"/>
    </source>
</evidence>
<proteinExistence type="predicted"/>
<accession>A0A1C3PAL5</accession>
<dbReference type="Pfam" id="PF04672">
    <property type="entry name" value="Methyltransf_19"/>
    <property type="match status" value="1"/>
</dbReference>
<dbReference type="EMBL" id="FLUV01002133">
    <property type="protein sequence ID" value="SBW26854.1"/>
    <property type="molecule type" value="Genomic_DNA"/>
</dbReference>
<dbReference type="Gene3D" id="3.40.50.150">
    <property type="entry name" value="Vaccinia Virus protein VP39"/>
    <property type="match status" value="1"/>
</dbReference>
<gene>
    <name evidence="1" type="ORF">FDG2_5069</name>
</gene>